<comment type="caution">
    <text evidence="2">The sequence shown here is derived from an EMBL/GenBank/DDBJ whole genome shotgun (WGS) entry which is preliminary data.</text>
</comment>
<dbReference type="InterPro" id="IPR036086">
    <property type="entry name" value="ParB/Sulfiredoxin_sf"/>
</dbReference>
<dbReference type="GO" id="GO:0007059">
    <property type="term" value="P:chromosome segregation"/>
    <property type="evidence" value="ECO:0007669"/>
    <property type="project" value="TreeGrafter"/>
</dbReference>
<feature type="region of interest" description="Disordered" evidence="1">
    <location>
        <begin position="1"/>
        <end position="52"/>
    </location>
</feature>
<dbReference type="SUPFAM" id="SSF110849">
    <property type="entry name" value="ParB/Sulfiredoxin"/>
    <property type="match status" value="1"/>
</dbReference>
<proteinExistence type="predicted"/>
<evidence type="ECO:0000256" key="1">
    <source>
        <dbReference type="SAM" id="MobiDB-lite"/>
    </source>
</evidence>
<name>A0A0F9T874_9ZZZZ</name>
<feature type="compositionally biased region" description="Basic and acidic residues" evidence="1">
    <location>
        <begin position="13"/>
        <end position="26"/>
    </location>
</feature>
<dbReference type="InterPro" id="IPR050336">
    <property type="entry name" value="Chromosome_partition/occlusion"/>
</dbReference>
<accession>A0A0F9T874</accession>
<dbReference type="PANTHER" id="PTHR33375">
    <property type="entry name" value="CHROMOSOME-PARTITIONING PROTEIN PARB-RELATED"/>
    <property type="match status" value="1"/>
</dbReference>
<dbReference type="InterPro" id="IPR037972">
    <property type="entry name" value="RepB_N"/>
</dbReference>
<organism evidence="2">
    <name type="scientific">marine sediment metagenome</name>
    <dbReference type="NCBI Taxonomy" id="412755"/>
    <lineage>
        <taxon>unclassified sequences</taxon>
        <taxon>metagenomes</taxon>
        <taxon>ecological metagenomes</taxon>
    </lineage>
</organism>
<dbReference type="GO" id="GO:0005694">
    <property type="term" value="C:chromosome"/>
    <property type="evidence" value="ECO:0007669"/>
    <property type="project" value="TreeGrafter"/>
</dbReference>
<protein>
    <submittedName>
        <fullName evidence="2">Uncharacterized protein</fullName>
    </submittedName>
</protein>
<dbReference type="EMBL" id="LAZR01000311">
    <property type="protein sequence ID" value="KKN75364.1"/>
    <property type="molecule type" value="Genomic_DNA"/>
</dbReference>
<gene>
    <name evidence="2" type="ORF">LCGC14_0381080</name>
</gene>
<reference evidence="2" key="1">
    <citation type="journal article" date="2015" name="Nature">
        <title>Complex archaea that bridge the gap between prokaryotes and eukaryotes.</title>
        <authorList>
            <person name="Spang A."/>
            <person name="Saw J.H."/>
            <person name="Jorgensen S.L."/>
            <person name="Zaremba-Niedzwiedzka K."/>
            <person name="Martijn J."/>
            <person name="Lind A.E."/>
            <person name="van Eijk R."/>
            <person name="Schleper C."/>
            <person name="Guy L."/>
            <person name="Ettema T.J."/>
        </authorList>
    </citation>
    <scope>NUCLEOTIDE SEQUENCE</scope>
</reference>
<dbReference type="AlphaFoldDB" id="A0A0F9T874"/>
<evidence type="ECO:0000313" key="2">
    <source>
        <dbReference type="EMBL" id="KKN75364.1"/>
    </source>
</evidence>
<dbReference type="PANTHER" id="PTHR33375:SF1">
    <property type="entry name" value="CHROMOSOME-PARTITIONING PROTEIN PARB-RELATED"/>
    <property type="match status" value="1"/>
</dbReference>
<dbReference type="Gene3D" id="3.90.1530.30">
    <property type="match status" value="1"/>
</dbReference>
<dbReference type="CDD" id="cd16405">
    <property type="entry name" value="RepB_like_N"/>
    <property type="match status" value="1"/>
</dbReference>
<sequence>MKRSISSSVLRKKSAETADAPPKDVVSEPVQDARAAAPEPSTGLKPRMGGSGSAWKAGALSDAQVLLNEKRAEIVGHILQGKHELELDPTQIKDEIGTDRRDDWIDQHAFNSLLESIEQNGQDTPIQVWPVDPSWQPDPLDPENCASVPFFLITGRRRHAIAQKLGRPVRAILASPEKRGVSDDQFEMLFMRFRENEERENLGAFERLLSVGQMFDRYETSNPDKKVTAVSFASIIGVHESHVSRGKAVLKARDEILHACKNVYALSHRELEKVVADLVKGPVKAAKGTAKTKKLTIIRKFGREKLSVSSQGGKLSVSAAGIDLDKQSLEGLGDMIAAYLHEHGSKK</sequence>